<dbReference type="Proteomes" id="UP001501676">
    <property type="component" value="Unassembled WGS sequence"/>
</dbReference>
<keyword evidence="2" id="KW-1133">Transmembrane helix</keyword>
<gene>
    <name evidence="3" type="ORF">GCM10020369_41270</name>
</gene>
<protein>
    <recommendedName>
        <fullName evidence="5">YfhO family protein</fullName>
    </recommendedName>
</protein>
<dbReference type="RefSeq" id="WP_345729805.1">
    <property type="nucleotide sequence ID" value="NZ_BAAAYN010000026.1"/>
</dbReference>
<feature type="transmembrane region" description="Helical" evidence="2">
    <location>
        <begin position="121"/>
        <end position="140"/>
    </location>
</feature>
<feature type="transmembrane region" description="Helical" evidence="2">
    <location>
        <begin position="248"/>
        <end position="268"/>
    </location>
</feature>
<comment type="caution">
    <text evidence="3">The sequence shown here is derived from an EMBL/GenBank/DDBJ whole genome shotgun (WGS) entry which is preliminary data.</text>
</comment>
<organism evidence="3 4">
    <name type="scientific">Cryptosporangium minutisporangium</name>
    <dbReference type="NCBI Taxonomy" id="113569"/>
    <lineage>
        <taxon>Bacteria</taxon>
        <taxon>Bacillati</taxon>
        <taxon>Actinomycetota</taxon>
        <taxon>Actinomycetes</taxon>
        <taxon>Cryptosporangiales</taxon>
        <taxon>Cryptosporangiaceae</taxon>
        <taxon>Cryptosporangium</taxon>
    </lineage>
</organism>
<feature type="transmembrane region" description="Helical" evidence="2">
    <location>
        <begin position="387"/>
        <end position="403"/>
    </location>
</feature>
<proteinExistence type="predicted"/>
<feature type="compositionally biased region" description="Low complexity" evidence="1">
    <location>
        <begin position="189"/>
        <end position="222"/>
    </location>
</feature>
<accession>A0ABP6T189</accession>
<dbReference type="EMBL" id="BAAAYN010000026">
    <property type="protein sequence ID" value="GAA3389791.1"/>
    <property type="molecule type" value="Genomic_DNA"/>
</dbReference>
<feature type="region of interest" description="Disordered" evidence="1">
    <location>
        <begin position="189"/>
        <end position="240"/>
    </location>
</feature>
<feature type="transmembrane region" description="Helical" evidence="2">
    <location>
        <begin position="592"/>
        <end position="616"/>
    </location>
</feature>
<evidence type="ECO:0000313" key="4">
    <source>
        <dbReference type="Proteomes" id="UP001501676"/>
    </source>
</evidence>
<evidence type="ECO:0000256" key="1">
    <source>
        <dbReference type="SAM" id="MobiDB-lite"/>
    </source>
</evidence>
<reference evidence="4" key="1">
    <citation type="journal article" date="2019" name="Int. J. Syst. Evol. Microbiol.">
        <title>The Global Catalogue of Microorganisms (GCM) 10K type strain sequencing project: providing services to taxonomists for standard genome sequencing and annotation.</title>
        <authorList>
            <consortium name="The Broad Institute Genomics Platform"/>
            <consortium name="The Broad Institute Genome Sequencing Center for Infectious Disease"/>
            <person name="Wu L."/>
            <person name="Ma J."/>
        </authorList>
    </citation>
    <scope>NUCLEOTIDE SEQUENCE [LARGE SCALE GENOMIC DNA]</scope>
    <source>
        <strain evidence="4">JCM 9458</strain>
    </source>
</reference>
<keyword evidence="2" id="KW-0812">Transmembrane</keyword>
<evidence type="ECO:0008006" key="5">
    <source>
        <dbReference type="Google" id="ProtNLM"/>
    </source>
</evidence>
<feature type="transmembrane region" description="Helical" evidence="2">
    <location>
        <begin position="342"/>
        <end position="361"/>
    </location>
</feature>
<keyword evidence="2" id="KW-0472">Membrane</keyword>
<feature type="transmembrane region" description="Helical" evidence="2">
    <location>
        <begin position="313"/>
        <end position="330"/>
    </location>
</feature>
<evidence type="ECO:0000256" key="2">
    <source>
        <dbReference type="SAM" id="Phobius"/>
    </source>
</evidence>
<name>A0ABP6T189_9ACTN</name>
<feature type="transmembrane region" description="Helical" evidence="2">
    <location>
        <begin position="415"/>
        <end position="434"/>
    </location>
</feature>
<sequence>MTRRAAEYALAAVLVLLMLGPALGPGYVLAYDMVATPRVPFSAASLGWGDGLPRAVPQDAVLALLTTVVPGWLVQHAVLVAIVWLAVVGAARLVPSERLLVRLVAGAAYGWNAFVAERLLIGHWGLLLGYAALPWIVRAARAARSGAHPAPVVGWCALAALTPTGGLVAAVTASVVLCWPFRRAADAQPADAQPADAQPADAQPADAQPADAQPADAQPADAEPSDAEPKDAAPADAARPVTGPRPGWALAVLALNAPWVVAGAVARVSAVSDPDGVAAFAARAENWSGTLGALLGLGGIWNAEVVPASRTTVVAPLFTLLVLAVAVAGFRPLVRAWGRGPAVALAVVAAGALGIAAAGALPGGGQVLGFLVAHVPGAGLLRDGQKFLAPFALVLAVCFALGVERLADAMRTRNAGPIAVGALLAALVYPVVALPDLAWGGVGRLEGVRYPDDWDRVAETLAADPHGEVAVLPFSTFRAFGWNGNRTVLDPAPRYLPLDVVVEDALPVDIGRGDGVVGGESGRAADVRAALAAGRSLTTADIRWVLVERGTPGPVPTTALAGYRVVWSGPELVLYRAESAVEPPRGSETVRVAAVAGGYAVAVGVLLGALASWALIRSRRFSTVGGGRRD</sequence>
<keyword evidence="4" id="KW-1185">Reference proteome</keyword>
<feature type="transmembrane region" description="Helical" evidence="2">
    <location>
        <begin position="152"/>
        <end position="177"/>
    </location>
</feature>
<feature type="transmembrane region" description="Helical" evidence="2">
    <location>
        <begin position="60"/>
        <end position="87"/>
    </location>
</feature>
<evidence type="ECO:0000313" key="3">
    <source>
        <dbReference type="EMBL" id="GAA3389791.1"/>
    </source>
</evidence>